<dbReference type="PROSITE" id="PS50893">
    <property type="entry name" value="ABC_TRANSPORTER_2"/>
    <property type="match status" value="1"/>
</dbReference>
<accession>F5XJR8</accession>
<dbReference type="PANTHER" id="PTHR42711">
    <property type="entry name" value="ABC TRANSPORTER ATP-BINDING PROTEIN"/>
    <property type="match status" value="1"/>
</dbReference>
<evidence type="ECO:0000256" key="2">
    <source>
        <dbReference type="ARBA" id="ARBA00022448"/>
    </source>
</evidence>
<keyword evidence="2" id="KW-0813">Transport</keyword>
<evidence type="ECO:0000256" key="5">
    <source>
        <dbReference type="ARBA" id="ARBA00023251"/>
    </source>
</evidence>
<dbReference type="SMART" id="SM00382">
    <property type="entry name" value="AAA"/>
    <property type="match status" value="1"/>
</dbReference>
<evidence type="ECO:0000256" key="4">
    <source>
        <dbReference type="ARBA" id="ARBA00022840"/>
    </source>
</evidence>
<dbReference type="KEGG" id="mph:MLP_29540"/>
<dbReference type="HOGENOM" id="CLU_000604_1_2_11"/>
<dbReference type="GO" id="GO:0005524">
    <property type="term" value="F:ATP binding"/>
    <property type="evidence" value="ECO:0007669"/>
    <property type="project" value="UniProtKB-KW"/>
</dbReference>
<keyword evidence="5" id="KW-0046">Antibiotic resistance</keyword>
<dbReference type="SUPFAM" id="SSF52540">
    <property type="entry name" value="P-loop containing nucleoside triphosphate hydrolases"/>
    <property type="match status" value="1"/>
</dbReference>
<dbReference type="AlphaFoldDB" id="F5XJR8"/>
<dbReference type="InterPro" id="IPR027417">
    <property type="entry name" value="P-loop_NTPase"/>
</dbReference>
<dbReference type="GO" id="GO:0005886">
    <property type="term" value="C:plasma membrane"/>
    <property type="evidence" value="ECO:0007669"/>
    <property type="project" value="UniProtKB-SubCell"/>
</dbReference>
<evidence type="ECO:0000256" key="6">
    <source>
        <dbReference type="SAM" id="MobiDB-lite"/>
    </source>
</evidence>
<dbReference type="Proteomes" id="UP000007947">
    <property type="component" value="Chromosome"/>
</dbReference>
<dbReference type="GO" id="GO:0016887">
    <property type="term" value="F:ATP hydrolysis activity"/>
    <property type="evidence" value="ECO:0007669"/>
    <property type="project" value="InterPro"/>
</dbReference>
<organism evidence="8 9">
    <name type="scientific">Microlunatus phosphovorus (strain ATCC 700054 / DSM 10555 / JCM 9379 / NBRC 101784 / NCIMB 13414 / VKM Ac-1990 / NM-1)</name>
    <dbReference type="NCBI Taxonomy" id="1032480"/>
    <lineage>
        <taxon>Bacteria</taxon>
        <taxon>Bacillati</taxon>
        <taxon>Actinomycetota</taxon>
        <taxon>Actinomycetes</taxon>
        <taxon>Propionibacteriales</taxon>
        <taxon>Propionibacteriaceae</taxon>
        <taxon>Microlunatus</taxon>
    </lineage>
</organism>
<name>F5XJR8_MICPN</name>
<dbReference type="eggNOG" id="COG4586">
    <property type="taxonomic scope" value="Bacteria"/>
</dbReference>
<dbReference type="InterPro" id="IPR050763">
    <property type="entry name" value="ABC_transporter_ATP-binding"/>
</dbReference>
<dbReference type="InterPro" id="IPR003593">
    <property type="entry name" value="AAA+_ATPase"/>
</dbReference>
<sequence length="380" mass="41800">MFGSGGVRGVGPRWAGDHVPPDSNEPLEVIMMSALSTRSHPGDVVVRCRDLTKHFRYHEQQPGLAGTVRALLRRRHRTRVAVEGLDLDLAPGEVCGLLGRNGAGKTTTIKMLCGLIQPTAGELSVLGERPSRRSFTFLRQISVIFGQKSMLWWDLPAYDSLLLHRRMYDLSRSEFDLAVGQLSELLELGDLLSIPVRRLSLGQRMRCELALALLHSPRLLFADEPTIGLDVLGKRVIRDFLARVNVELGTSIVLTSHDMDDVAALCPRVVLIDHGTKRYDGDLTGLARSVRPAKQMMVTFTAEPQLPDPLPPGVTVVGRPAPDVLQLDIDREWLAEVLTAVSGWGPVVDLEVTDADLDEVMVSVFDGFPEQRSPGESRSA</sequence>
<dbReference type="Gene3D" id="3.40.50.300">
    <property type="entry name" value="P-loop containing nucleotide triphosphate hydrolases"/>
    <property type="match status" value="1"/>
</dbReference>
<reference evidence="8 9" key="1">
    <citation type="submission" date="2011-05" db="EMBL/GenBank/DDBJ databases">
        <title>Whole genome sequence of Microlunatus phosphovorus NM-1.</title>
        <authorList>
            <person name="Hosoyama A."/>
            <person name="Sasaki K."/>
            <person name="Harada T."/>
            <person name="Igarashi R."/>
            <person name="Kawakoshi A."/>
            <person name="Sasagawa M."/>
            <person name="Fukada J."/>
            <person name="Nakamura S."/>
            <person name="Katano Y."/>
            <person name="Hanada S."/>
            <person name="Kamagata Y."/>
            <person name="Nakamura N."/>
            <person name="Yamazaki S."/>
            <person name="Fujita N."/>
        </authorList>
    </citation>
    <scope>NUCLEOTIDE SEQUENCE [LARGE SCALE GENOMIC DNA]</scope>
    <source>
        <strain evidence="9">ATCC 700054 / DSM 10555 / JCM 9379 / NBRC 101784 / NCIMB 13414 / VKM Ac-1990 / NM-1</strain>
    </source>
</reference>
<dbReference type="InterPro" id="IPR003439">
    <property type="entry name" value="ABC_transporter-like_ATP-bd"/>
</dbReference>
<evidence type="ECO:0000256" key="1">
    <source>
        <dbReference type="ARBA" id="ARBA00004202"/>
    </source>
</evidence>
<dbReference type="Pfam" id="PF00005">
    <property type="entry name" value="ABC_tran"/>
    <property type="match status" value="1"/>
</dbReference>
<dbReference type="PANTHER" id="PTHR42711:SF4">
    <property type="entry name" value="ABC TRANSPORTER RELATED"/>
    <property type="match status" value="1"/>
</dbReference>
<dbReference type="STRING" id="1032480.MLP_29540"/>
<dbReference type="GO" id="GO:0046677">
    <property type="term" value="P:response to antibiotic"/>
    <property type="evidence" value="ECO:0007669"/>
    <property type="project" value="UniProtKB-KW"/>
</dbReference>
<evidence type="ECO:0000313" key="8">
    <source>
        <dbReference type="EMBL" id="BAK35968.1"/>
    </source>
</evidence>
<evidence type="ECO:0000256" key="3">
    <source>
        <dbReference type="ARBA" id="ARBA00022741"/>
    </source>
</evidence>
<comment type="subcellular location">
    <subcellularLocation>
        <location evidence="1">Cell membrane</location>
        <topology evidence="1">Peripheral membrane protein</topology>
    </subcellularLocation>
</comment>
<keyword evidence="3" id="KW-0547">Nucleotide-binding</keyword>
<evidence type="ECO:0000259" key="7">
    <source>
        <dbReference type="PROSITE" id="PS50893"/>
    </source>
</evidence>
<gene>
    <name evidence="8" type="ordered locus">MLP_29540</name>
</gene>
<keyword evidence="4 8" id="KW-0067">ATP-binding</keyword>
<proteinExistence type="predicted"/>
<feature type="domain" description="ABC transporter" evidence="7">
    <location>
        <begin position="46"/>
        <end position="299"/>
    </location>
</feature>
<feature type="region of interest" description="Disordered" evidence="6">
    <location>
        <begin position="1"/>
        <end position="21"/>
    </location>
</feature>
<protein>
    <submittedName>
        <fullName evidence="8">Putative ABC transporter ATP-binding protein</fullName>
    </submittedName>
</protein>
<keyword evidence="9" id="KW-1185">Reference proteome</keyword>
<evidence type="ECO:0000313" key="9">
    <source>
        <dbReference type="Proteomes" id="UP000007947"/>
    </source>
</evidence>
<dbReference type="EMBL" id="AP012204">
    <property type="protein sequence ID" value="BAK35968.1"/>
    <property type="molecule type" value="Genomic_DNA"/>
</dbReference>